<evidence type="ECO:0008006" key="4">
    <source>
        <dbReference type="Google" id="ProtNLM"/>
    </source>
</evidence>
<evidence type="ECO:0000256" key="1">
    <source>
        <dbReference type="SAM" id="MobiDB-lite"/>
    </source>
</evidence>
<name>A0ABW5DXL2_9PROT</name>
<organism evidence="2 3">
    <name type="scientific">Lacibacterium aquatile</name>
    <dbReference type="NCBI Taxonomy" id="1168082"/>
    <lineage>
        <taxon>Bacteria</taxon>
        <taxon>Pseudomonadati</taxon>
        <taxon>Pseudomonadota</taxon>
        <taxon>Alphaproteobacteria</taxon>
        <taxon>Rhodospirillales</taxon>
        <taxon>Rhodospirillaceae</taxon>
    </lineage>
</organism>
<keyword evidence="3" id="KW-1185">Reference proteome</keyword>
<comment type="caution">
    <text evidence="2">The sequence shown here is derived from an EMBL/GenBank/DDBJ whole genome shotgun (WGS) entry which is preliminary data.</text>
</comment>
<feature type="region of interest" description="Disordered" evidence="1">
    <location>
        <begin position="125"/>
        <end position="162"/>
    </location>
</feature>
<accession>A0ABW5DXL2</accession>
<dbReference type="Proteomes" id="UP001597295">
    <property type="component" value="Unassembled WGS sequence"/>
</dbReference>
<reference evidence="3" key="1">
    <citation type="journal article" date="2019" name="Int. J. Syst. Evol. Microbiol.">
        <title>The Global Catalogue of Microorganisms (GCM) 10K type strain sequencing project: providing services to taxonomists for standard genome sequencing and annotation.</title>
        <authorList>
            <consortium name="The Broad Institute Genomics Platform"/>
            <consortium name="The Broad Institute Genome Sequencing Center for Infectious Disease"/>
            <person name="Wu L."/>
            <person name="Ma J."/>
        </authorList>
    </citation>
    <scope>NUCLEOTIDE SEQUENCE [LARGE SCALE GENOMIC DNA]</scope>
    <source>
        <strain evidence="3">CGMCC 1.19062</strain>
    </source>
</reference>
<evidence type="ECO:0000313" key="3">
    <source>
        <dbReference type="Proteomes" id="UP001597295"/>
    </source>
</evidence>
<evidence type="ECO:0000313" key="2">
    <source>
        <dbReference type="EMBL" id="MFD2263980.1"/>
    </source>
</evidence>
<dbReference type="EMBL" id="JBHUIP010000012">
    <property type="protein sequence ID" value="MFD2263980.1"/>
    <property type="molecule type" value="Genomic_DNA"/>
</dbReference>
<gene>
    <name evidence="2" type="ORF">ACFSM5_13845</name>
</gene>
<protein>
    <recommendedName>
        <fullName evidence="4">DUF4355 domain-containing protein</fullName>
    </recommendedName>
</protein>
<sequence length="162" mass="17268">MQILPTTSAASGLLPGIKGDALEAGEELKGETPAEILHEITKDGLRGLMKWQLEELEEKITQEVLASHGLTPESLNALPPEQKMAMMDLIKKEVAERLKQAVDEQLKKEGKAQFALNSAPAQPEALQVLIGGQEAQNNPSGKKNGGASDSGLFGLQSPFGDD</sequence>
<proteinExistence type="predicted"/>
<dbReference type="RefSeq" id="WP_379877022.1">
    <property type="nucleotide sequence ID" value="NZ_JBHUIP010000012.1"/>
</dbReference>